<evidence type="ECO:0000313" key="2">
    <source>
        <dbReference type="EMBL" id="NBJ91470.1"/>
    </source>
</evidence>
<feature type="transmembrane region" description="Helical" evidence="1">
    <location>
        <begin position="90"/>
        <end position="110"/>
    </location>
</feature>
<keyword evidence="3" id="KW-1185">Reference proteome</keyword>
<protein>
    <submittedName>
        <fullName evidence="2">Uncharacterized protein</fullName>
    </submittedName>
</protein>
<organism evidence="2 3">
    <name type="scientific">Parablautia muri</name>
    <dbReference type="NCBI Taxonomy" id="2320879"/>
    <lineage>
        <taxon>Bacteria</taxon>
        <taxon>Bacillati</taxon>
        <taxon>Bacillota</taxon>
        <taxon>Clostridia</taxon>
        <taxon>Lachnospirales</taxon>
        <taxon>Lachnospiraceae</taxon>
        <taxon>Parablautia</taxon>
    </lineage>
</organism>
<proteinExistence type="predicted"/>
<dbReference type="Proteomes" id="UP001154420">
    <property type="component" value="Unassembled WGS sequence"/>
</dbReference>
<comment type="caution">
    <text evidence="2">The sequence shown here is derived from an EMBL/GenBank/DDBJ whole genome shotgun (WGS) entry which is preliminary data.</text>
</comment>
<accession>A0A9X5BCT7</accession>
<dbReference type="EMBL" id="QZDT01000002">
    <property type="protein sequence ID" value="NBJ91470.1"/>
    <property type="molecule type" value="Genomic_DNA"/>
</dbReference>
<reference evidence="2" key="1">
    <citation type="submission" date="2018-09" db="EMBL/GenBank/DDBJ databases">
        <title>Murine metabolic-syndrome-specific gut microbial biobank.</title>
        <authorList>
            <person name="Liu C."/>
        </authorList>
    </citation>
    <scope>NUCLEOTIDE SEQUENCE</scope>
    <source>
        <strain evidence="2">D42-62</strain>
    </source>
</reference>
<dbReference type="AlphaFoldDB" id="A0A9X5BCT7"/>
<evidence type="ECO:0000313" key="3">
    <source>
        <dbReference type="Proteomes" id="UP001154420"/>
    </source>
</evidence>
<keyword evidence="1" id="KW-0812">Transmembrane</keyword>
<keyword evidence="1" id="KW-0472">Membrane</keyword>
<gene>
    <name evidence="2" type="ORF">D5281_02430</name>
</gene>
<name>A0A9X5BCT7_9FIRM</name>
<sequence>MIVRCIFFINKCLDKYFMSKVNTNKKLELIKAIRMQNQYDRQLFRSREGFLYSDNPEMRHRELYGLEMPEKLDGQEPDKENAFGSFRIRFAIAVILLFCFILCDVNHLSYEGENTDTFFGRVTKSFDIKELLELQE</sequence>
<evidence type="ECO:0000256" key="1">
    <source>
        <dbReference type="SAM" id="Phobius"/>
    </source>
</evidence>
<keyword evidence="1" id="KW-1133">Transmembrane helix</keyword>